<dbReference type="AlphaFoldDB" id="A0AA36J0K8"/>
<dbReference type="EMBL" id="CAUJNA010003226">
    <property type="protein sequence ID" value="CAJ1396301.1"/>
    <property type="molecule type" value="Genomic_DNA"/>
</dbReference>
<organism evidence="2 3">
    <name type="scientific">Effrenium voratum</name>
    <dbReference type="NCBI Taxonomy" id="2562239"/>
    <lineage>
        <taxon>Eukaryota</taxon>
        <taxon>Sar</taxon>
        <taxon>Alveolata</taxon>
        <taxon>Dinophyceae</taxon>
        <taxon>Suessiales</taxon>
        <taxon>Symbiodiniaceae</taxon>
        <taxon>Effrenium</taxon>
    </lineage>
</organism>
<comment type="caution">
    <text evidence="2">The sequence shown here is derived from an EMBL/GenBank/DDBJ whole genome shotgun (WGS) entry which is preliminary data.</text>
</comment>
<keyword evidence="3" id="KW-1185">Reference proteome</keyword>
<dbReference type="Proteomes" id="UP001178507">
    <property type="component" value="Unassembled WGS sequence"/>
</dbReference>
<evidence type="ECO:0000313" key="2">
    <source>
        <dbReference type="EMBL" id="CAJ1396301.1"/>
    </source>
</evidence>
<evidence type="ECO:0000259" key="1">
    <source>
        <dbReference type="Pfam" id="PF08740"/>
    </source>
</evidence>
<gene>
    <name evidence="2" type="ORF">EVOR1521_LOCUS20556</name>
</gene>
<dbReference type="Pfam" id="PF08740">
    <property type="entry name" value="BCS1_N"/>
    <property type="match status" value="1"/>
</dbReference>
<feature type="domain" description="BCS1 N-terminal" evidence="1">
    <location>
        <begin position="26"/>
        <end position="174"/>
    </location>
</feature>
<name>A0AA36J0K8_9DINO</name>
<accession>A0AA36J0K8</accession>
<protein>
    <recommendedName>
        <fullName evidence="1">BCS1 N-terminal domain-containing protein</fullName>
    </recommendedName>
</protein>
<sequence>MRKILRYLNASDYIAGTLAISAMGVCRDFAAQLAQSLCDWLVRRLWVTVRLHEKDADLLLAWLRERPEIHGTSELWLYAKRGEGKSTRYEYEPEICYTTRVRCQGKAGGQWLWVTREARENGEAKAKVSFLGHDKGLLEGILQEGKEIQRRKREKFLTVVQVYDYGKDHGLNWLHPQDKDRKQPGRSICSVVLPLVPGTDKDQAQVLLDDAREFLNSESWYTERGYLLYGIPGGGNSA</sequence>
<proteinExistence type="predicted"/>
<evidence type="ECO:0000313" key="3">
    <source>
        <dbReference type="Proteomes" id="UP001178507"/>
    </source>
</evidence>
<reference evidence="2" key="1">
    <citation type="submission" date="2023-08" db="EMBL/GenBank/DDBJ databases">
        <authorList>
            <person name="Chen Y."/>
            <person name="Shah S."/>
            <person name="Dougan E. K."/>
            <person name="Thang M."/>
            <person name="Chan C."/>
        </authorList>
    </citation>
    <scope>NUCLEOTIDE SEQUENCE</scope>
</reference>
<dbReference type="InterPro" id="IPR014851">
    <property type="entry name" value="BCS1_N"/>
</dbReference>